<feature type="compositionally biased region" description="Polar residues" evidence="3">
    <location>
        <begin position="1066"/>
        <end position="1113"/>
    </location>
</feature>
<dbReference type="InterPro" id="IPR003591">
    <property type="entry name" value="Leu-rich_rpt_typical-subtyp"/>
</dbReference>
<feature type="region of interest" description="Disordered" evidence="3">
    <location>
        <begin position="1152"/>
        <end position="1300"/>
    </location>
</feature>
<keyword evidence="2" id="KW-0677">Repeat</keyword>
<feature type="region of interest" description="Disordered" evidence="3">
    <location>
        <begin position="621"/>
        <end position="680"/>
    </location>
</feature>
<dbReference type="OrthoDB" id="676979at2759"/>
<feature type="compositionally biased region" description="Polar residues" evidence="3">
    <location>
        <begin position="629"/>
        <end position="643"/>
    </location>
</feature>
<dbReference type="EMBL" id="JQDR03012358">
    <property type="protein sequence ID" value="KAA0191354.1"/>
    <property type="molecule type" value="Genomic_DNA"/>
</dbReference>
<feature type="region of interest" description="Disordered" evidence="3">
    <location>
        <begin position="999"/>
        <end position="1043"/>
    </location>
</feature>
<dbReference type="Pfam" id="PF23598">
    <property type="entry name" value="LRR_14"/>
    <property type="match status" value="1"/>
</dbReference>
<dbReference type="GO" id="GO:0014069">
    <property type="term" value="C:postsynaptic density"/>
    <property type="evidence" value="ECO:0007669"/>
    <property type="project" value="TreeGrafter"/>
</dbReference>
<sequence length="1488" mass="156913">MPAKVKKTKKKRRMTGLLACLGGCGGKMPRDDFEDITTLDFRHFSLTEVPSDVFACERTLETLYLDSNQLSELPRELFLCHGLRELSVSDNELSSVPAAVANLPVLASLDISKNNLSNIPESIKSCRELARVNVSVNPLCKLPEGFTQLIALKELYLNDTFLEFLPANFGRLVSLEVLELRENQLNTLPKSLARLTKLRTLDIGNNEFSQLPEVVGSLASLQELWFDSNKVRCIAPFLGQLSELTYLDGSSNRIDSLPDDIQNCKKLTDLHLSENHLKTIPDTLCECSSLEVLRLDDNALSCLPSNIGSLSRLTELVVTKNDIEELPPSVGLLRSLHTLHADDNMLESVPSELGSCSRLAVLTLASNKLQALPPEIGHLSTLRVLNVCDNSIRNLPVSFSKLKLRALWLSDNQAKPSVQLQTETDPTTGQKVLTCFMLPQHPSQRETESEKKKDEEPFPMATWEEKHRARSLIKFSFDENELKTGAKLSRAPTPYPKELRALAKHAKSVVAGSKALEGEVVLGRRASHDPDVASKKPGALAEDNKRKSAPCVLTPSAQRQQESSAVTAQYHAAVADKTSVDINDAVVKTANKTSPSSVMETTAAASSAFPKDGFVPAAAGHEEHKEGRTTIQSQTSADTNQALASARGSCSPVSTLNNRVTASSVPSTTPELSSPVTSSPSKAALSIGLSAVTATSSTSVVTLSKASSVTTSPSHDMSDDDATADVLAEALELADRVAEAPYKARRGAAELCHRGCRRSEQHRQRLLQTFSPDEFSVREVLTVFTADLSDQSSELISPTPSLPSETVSPKYSGSRHGSLSRASPALSYEGSPAHSQQPNIVNPNVHHGLASSAYTVNLPANPPSSQFKTVPSPSSVMPLYPAMSPHELPLKSPAIVSSSALQDPTAASTNIDGSSWSSSRTTSQLGEVPEELPTLPVIGSPHRSGQVPCQPRPGSLALASLADSGVLSDRAGYLARPGSLAAPCNTLGIPPAPPTRAVSAATGLNHTNRPPSEYDSANTARSPHSSELHSPAHHFASSVSSSPYAPVIGSKIPSNTSTHRYGDCTSPPNAGYSVSSGASRGKQSASRIPTNRQSSSTLVGGSNDTSRIPSYNSPHIAKSANDGSKIAHPGNFGGAVGIQSHASAGRSYSSLSTKSNISYTSSSGEQHLYRNTPADSRLPVDKESRIPSVLDVHLSNGNRGPHVPSAPGSRIYSPSATSPPAASPHPMSPPAASQHQISGTPGTRSGTGIPMPGFTRSNSGTKLKDARGTAANVDKSGIATNGGSKSHLPLSPNSSFDSGYRAAPLSRIPSVGSYSVTGAPLSPVNEAINTSGLPPPPPSAERPSGLQQPKISSRIPQMGAPVAASGQRGARSPPSTGDQGPPSAHPPSKARSPGSGWMFGSHQNARVFPVIIEKQPAPGFTIGLLSEPEKVVVVTSVEPGGPASAALAAGDKLLQADGETLTNAPSHLLSALMAPNGDTLSLLVSRAP</sequence>
<dbReference type="InterPro" id="IPR036034">
    <property type="entry name" value="PDZ_sf"/>
</dbReference>
<dbReference type="PROSITE" id="PS50106">
    <property type="entry name" value="PDZ"/>
    <property type="match status" value="1"/>
</dbReference>
<feature type="compositionally biased region" description="Low complexity" evidence="3">
    <location>
        <begin position="1152"/>
        <end position="1163"/>
    </location>
</feature>
<dbReference type="Proteomes" id="UP000711488">
    <property type="component" value="Unassembled WGS sequence"/>
</dbReference>
<dbReference type="GO" id="GO:0098609">
    <property type="term" value="P:cell-cell adhesion"/>
    <property type="evidence" value="ECO:0007669"/>
    <property type="project" value="TreeGrafter"/>
</dbReference>
<dbReference type="InterPro" id="IPR032675">
    <property type="entry name" value="LRR_dom_sf"/>
</dbReference>
<proteinExistence type="predicted"/>
<evidence type="ECO:0000313" key="5">
    <source>
        <dbReference type="EMBL" id="KAA0191354.1"/>
    </source>
</evidence>
<dbReference type="PANTHER" id="PTHR23119:SF50">
    <property type="entry name" value="PDZ DOMAIN-CONTAINING PROTEIN"/>
    <property type="match status" value="1"/>
</dbReference>
<dbReference type="SMART" id="SM00228">
    <property type="entry name" value="PDZ"/>
    <property type="match status" value="1"/>
</dbReference>
<feature type="region of interest" description="Disordered" evidence="3">
    <location>
        <begin position="901"/>
        <end position="928"/>
    </location>
</feature>
<feature type="region of interest" description="Disordered" evidence="3">
    <location>
        <begin position="792"/>
        <end position="846"/>
    </location>
</feature>
<dbReference type="Pfam" id="PF13855">
    <property type="entry name" value="LRR_8"/>
    <property type="match status" value="2"/>
</dbReference>
<dbReference type="SUPFAM" id="SSF52058">
    <property type="entry name" value="L domain-like"/>
    <property type="match status" value="1"/>
</dbReference>
<evidence type="ECO:0000259" key="4">
    <source>
        <dbReference type="PROSITE" id="PS50106"/>
    </source>
</evidence>
<dbReference type="InterPro" id="IPR001611">
    <property type="entry name" value="Leu-rich_rpt"/>
</dbReference>
<evidence type="ECO:0000256" key="2">
    <source>
        <dbReference type="ARBA" id="ARBA00022737"/>
    </source>
</evidence>
<feature type="compositionally biased region" description="Polar residues" evidence="3">
    <location>
        <begin position="1345"/>
        <end position="1355"/>
    </location>
</feature>
<dbReference type="SMART" id="SM00369">
    <property type="entry name" value="LRR_TYP"/>
    <property type="match status" value="14"/>
</dbReference>
<feature type="compositionally biased region" description="Polar residues" evidence="3">
    <location>
        <begin position="901"/>
        <end position="913"/>
    </location>
</feature>
<feature type="region of interest" description="Disordered" evidence="3">
    <location>
        <begin position="1325"/>
        <end position="1399"/>
    </location>
</feature>
<evidence type="ECO:0000256" key="3">
    <source>
        <dbReference type="SAM" id="MobiDB-lite"/>
    </source>
</evidence>
<reference evidence="5" key="1">
    <citation type="submission" date="2014-08" db="EMBL/GenBank/DDBJ databases">
        <authorList>
            <person name="Murali S."/>
            <person name="Richards S."/>
            <person name="Bandaranaike D."/>
            <person name="Bellair M."/>
            <person name="Blankenburg K."/>
            <person name="Chao H."/>
            <person name="Dinh H."/>
            <person name="Doddapaneni H."/>
            <person name="Dugan-Rocha S."/>
            <person name="Elkadiri S."/>
            <person name="Gnanaolivu R."/>
            <person name="Hughes D."/>
            <person name="Lee S."/>
            <person name="Li M."/>
            <person name="Ming W."/>
            <person name="Munidasa M."/>
            <person name="Muniz J."/>
            <person name="Nguyen L."/>
            <person name="Osuji N."/>
            <person name="Pu L.-L."/>
            <person name="Puazo M."/>
            <person name="Skinner E."/>
            <person name="Qu C."/>
            <person name="Quiroz J."/>
            <person name="Raj R."/>
            <person name="Weissenberger G."/>
            <person name="Xin Y."/>
            <person name="Zou X."/>
            <person name="Han Y."/>
            <person name="Worley K."/>
            <person name="Muzny D."/>
            <person name="Gibbs R."/>
        </authorList>
    </citation>
    <scope>NUCLEOTIDE SEQUENCE</scope>
    <source>
        <strain evidence="5">HAZT.00-mixed</strain>
        <tissue evidence="5">Whole organism</tissue>
    </source>
</reference>
<reference evidence="5" key="2">
    <citation type="journal article" date="2018" name="Environ. Sci. Technol.">
        <title>The Toxicogenome of Hyalella azteca: A Model for Sediment Ecotoxicology and Evolutionary Toxicology.</title>
        <authorList>
            <person name="Poynton H.C."/>
            <person name="Hasenbein S."/>
            <person name="Benoit J.B."/>
            <person name="Sepulveda M.S."/>
            <person name="Poelchau M.F."/>
            <person name="Hughes D.S.T."/>
            <person name="Murali S.C."/>
            <person name="Chen S."/>
            <person name="Glastad K.M."/>
            <person name="Goodisman M.A.D."/>
            <person name="Werren J.H."/>
            <person name="Vineis J.H."/>
            <person name="Bowen J.L."/>
            <person name="Friedrich M."/>
            <person name="Jones J."/>
            <person name="Robertson H.M."/>
            <person name="Feyereisen R."/>
            <person name="Mechler-Hickson A."/>
            <person name="Mathers N."/>
            <person name="Lee C.E."/>
            <person name="Colbourne J.K."/>
            <person name="Biales A."/>
            <person name="Johnston J.S."/>
            <person name="Wellborn G.A."/>
            <person name="Rosendale A.J."/>
            <person name="Cridge A.G."/>
            <person name="Munoz-Torres M.C."/>
            <person name="Bain P.A."/>
            <person name="Manny A.R."/>
            <person name="Major K.M."/>
            <person name="Lambert F.N."/>
            <person name="Vulpe C.D."/>
            <person name="Tuck P."/>
            <person name="Blalock B.J."/>
            <person name="Lin Y.Y."/>
            <person name="Smith M.E."/>
            <person name="Ochoa-Acuna H."/>
            <person name="Chen M.M."/>
            <person name="Childers C.P."/>
            <person name="Qu J."/>
            <person name="Dugan S."/>
            <person name="Lee S.L."/>
            <person name="Chao H."/>
            <person name="Dinh H."/>
            <person name="Han Y."/>
            <person name="Doddapaneni H."/>
            <person name="Worley K.C."/>
            <person name="Muzny D.M."/>
            <person name="Gibbs R.A."/>
            <person name="Richards S."/>
        </authorList>
    </citation>
    <scope>NUCLEOTIDE SEQUENCE</scope>
    <source>
        <strain evidence="5">HAZT.00-mixed</strain>
        <tissue evidence="5">Whole organism</tissue>
    </source>
</reference>
<feature type="compositionally biased region" description="Low complexity" evidence="3">
    <location>
        <begin position="1033"/>
        <end position="1043"/>
    </location>
</feature>
<keyword evidence="1" id="KW-0433">Leucine-rich repeat</keyword>
<feature type="region of interest" description="Disordered" evidence="3">
    <location>
        <begin position="527"/>
        <end position="548"/>
    </location>
</feature>
<comment type="caution">
    <text evidence="5">The sequence shown here is derived from an EMBL/GenBank/DDBJ whole genome shotgun (WGS) entry which is preliminary data.</text>
</comment>
<gene>
    <name evidence="5" type="ORF">HAZT_HAZT005132</name>
</gene>
<feature type="domain" description="PDZ" evidence="4">
    <location>
        <begin position="1409"/>
        <end position="1488"/>
    </location>
</feature>
<dbReference type="SUPFAM" id="SSF50156">
    <property type="entry name" value="PDZ domain-like"/>
    <property type="match status" value="1"/>
</dbReference>
<accession>A0A6A0GWR1</accession>
<dbReference type="Pfam" id="PF17820">
    <property type="entry name" value="PDZ_6"/>
    <property type="match status" value="1"/>
</dbReference>
<dbReference type="GO" id="GO:0043113">
    <property type="term" value="P:receptor clustering"/>
    <property type="evidence" value="ECO:0007669"/>
    <property type="project" value="TreeGrafter"/>
</dbReference>
<feature type="compositionally biased region" description="Polar residues" evidence="3">
    <location>
        <begin position="1002"/>
        <end position="1025"/>
    </location>
</feature>
<dbReference type="InterPro" id="IPR041489">
    <property type="entry name" value="PDZ_6"/>
</dbReference>
<dbReference type="SMART" id="SM00364">
    <property type="entry name" value="LRR_BAC"/>
    <property type="match status" value="11"/>
</dbReference>
<feature type="compositionally biased region" description="Polar residues" evidence="3">
    <location>
        <begin position="833"/>
        <end position="842"/>
    </location>
</feature>
<dbReference type="GO" id="GO:0005912">
    <property type="term" value="C:adherens junction"/>
    <property type="evidence" value="ECO:0007669"/>
    <property type="project" value="TreeGrafter"/>
</dbReference>
<dbReference type="PROSITE" id="PS51450">
    <property type="entry name" value="LRR"/>
    <property type="match status" value="2"/>
</dbReference>
<dbReference type="GO" id="GO:0016323">
    <property type="term" value="C:basolateral plasma membrane"/>
    <property type="evidence" value="ECO:0007669"/>
    <property type="project" value="TreeGrafter"/>
</dbReference>
<dbReference type="InterPro" id="IPR055414">
    <property type="entry name" value="LRR_R13L4/SHOC2-like"/>
</dbReference>
<dbReference type="FunFam" id="3.80.10.10:FF:000118">
    <property type="entry name" value="Leucine rich repeat containing 7"/>
    <property type="match status" value="1"/>
</dbReference>
<reference evidence="5" key="3">
    <citation type="submission" date="2019-06" db="EMBL/GenBank/DDBJ databases">
        <authorList>
            <person name="Poynton C."/>
            <person name="Hasenbein S."/>
            <person name="Benoit J.B."/>
            <person name="Sepulveda M.S."/>
            <person name="Poelchau M.F."/>
            <person name="Murali S.C."/>
            <person name="Chen S."/>
            <person name="Glastad K.M."/>
            <person name="Werren J.H."/>
            <person name="Vineis J.H."/>
            <person name="Bowen J.L."/>
            <person name="Friedrich M."/>
            <person name="Jones J."/>
            <person name="Robertson H.M."/>
            <person name="Feyereisen R."/>
            <person name="Mechler-Hickson A."/>
            <person name="Mathers N."/>
            <person name="Lee C.E."/>
            <person name="Colbourne J.K."/>
            <person name="Biales A."/>
            <person name="Johnston J.S."/>
            <person name="Wellborn G.A."/>
            <person name="Rosendale A.J."/>
            <person name="Cridge A.G."/>
            <person name="Munoz-Torres M.C."/>
            <person name="Bain P.A."/>
            <person name="Manny A.R."/>
            <person name="Major K.M."/>
            <person name="Lambert F.N."/>
            <person name="Vulpe C.D."/>
            <person name="Tuck P."/>
            <person name="Blalock B.J."/>
            <person name="Lin Y.-Y."/>
            <person name="Smith M.E."/>
            <person name="Ochoa-Acuna H."/>
            <person name="Chen M.-J.M."/>
            <person name="Childers C.P."/>
            <person name="Qu J."/>
            <person name="Dugan S."/>
            <person name="Lee S.L."/>
            <person name="Chao H."/>
            <person name="Dinh H."/>
            <person name="Han Y."/>
            <person name="Doddapaneni H."/>
            <person name="Worley K.C."/>
            <person name="Muzny D.M."/>
            <person name="Gibbs R.A."/>
            <person name="Richards S."/>
        </authorList>
    </citation>
    <scope>NUCLEOTIDE SEQUENCE</scope>
    <source>
        <strain evidence="5">HAZT.00-mixed</strain>
        <tissue evidence="5">Whole organism</tissue>
    </source>
</reference>
<feature type="compositionally biased region" description="Polar residues" evidence="3">
    <location>
        <begin position="651"/>
        <end position="680"/>
    </location>
</feature>
<feature type="compositionally biased region" description="Polar residues" evidence="3">
    <location>
        <begin position="1234"/>
        <end position="1246"/>
    </location>
</feature>
<dbReference type="GO" id="GO:0045197">
    <property type="term" value="P:establishment or maintenance of epithelial cell apical/basal polarity"/>
    <property type="evidence" value="ECO:0007669"/>
    <property type="project" value="TreeGrafter"/>
</dbReference>
<dbReference type="Gene3D" id="2.30.42.10">
    <property type="match status" value="1"/>
</dbReference>
<protein>
    <recommendedName>
        <fullName evidence="4">PDZ domain-containing protein</fullName>
    </recommendedName>
</protein>
<dbReference type="GO" id="GO:0019901">
    <property type="term" value="F:protein kinase binding"/>
    <property type="evidence" value="ECO:0007669"/>
    <property type="project" value="TreeGrafter"/>
</dbReference>
<dbReference type="Gene3D" id="3.80.10.10">
    <property type="entry name" value="Ribonuclease Inhibitor"/>
    <property type="match status" value="2"/>
</dbReference>
<dbReference type="GO" id="GO:0098968">
    <property type="term" value="P:neurotransmitter receptor transport postsynaptic membrane to endosome"/>
    <property type="evidence" value="ECO:0007669"/>
    <property type="project" value="TreeGrafter"/>
</dbReference>
<evidence type="ECO:0000256" key="1">
    <source>
        <dbReference type="ARBA" id="ARBA00022614"/>
    </source>
</evidence>
<dbReference type="SUPFAM" id="SSF52075">
    <property type="entry name" value="Outer arm dynein light chain 1"/>
    <property type="match status" value="1"/>
</dbReference>
<dbReference type="GO" id="GO:0098887">
    <property type="term" value="P:neurotransmitter receptor transport, endosome to postsynaptic membrane"/>
    <property type="evidence" value="ECO:0007669"/>
    <property type="project" value="TreeGrafter"/>
</dbReference>
<name>A0A6A0GWR1_HYAAZ</name>
<dbReference type="InterPro" id="IPR001478">
    <property type="entry name" value="PDZ"/>
</dbReference>
<dbReference type="InterPro" id="IPR050614">
    <property type="entry name" value="Synaptic_Scaffolding_LAP-MAGUK"/>
</dbReference>
<dbReference type="PANTHER" id="PTHR23119">
    <property type="entry name" value="DISCS LARGE"/>
    <property type="match status" value="1"/>
</dbReference>
<feature type="compositionally biased region" description="Low complexity" evidence="3">
    <location>
        <begin position="914"/>
        <end position="923"/>
    </location>
</feature>
<organism evidence="5">
    <name type="scientific">Hyalella azteca</name>
    <name type="common">Amphipod</name>
    <dbReference type="NCBI Taxonomy" id="294128"/>
    <lineage>
        <taxon>Eukaryota</taxon>
        <taxon>Metazoa</taxon>
        <taxon>Ecdysozoa</taxon>
        <taxon>Arthropoda</taxon>
        <taxon>Crustacea</taxon>
        <taxon>Multicrustacea</taxon>
        <taxon>Malacostraca</taxon>
        <taxon>Eumalacostraca</taxon>
        <taxon>Peracarida</taxon>
        <taxon>Amphipoda</taxon>
        <taxon>Senticaudata</taxon>
        <taxon>Talitrida</taxon>
        <taxon>Talitroidea</taxon>
        <taxon>Hyalellidae</taxon>
        <taxon>Hyalella</taxon>
    </lineage>
</organism>
<feature type="compositionally biased region" description="Polar residues" evidence="3">
    <location>
        <begin position="792"/>
        <end position="821"/>
    </location>
</feature>
<dbReference type="GO" id="GO:0045211">
    <property type="term" value="C:postsynaptic membrane"/>
    <property type="evidence" value="ECO:0007669"/>
    <property type="project" value="TreeGrafter"/>
</dbReference>
<feature type="region of interest" description="Disordered" evidence="3">
    <location>
        <begin position="1055"/>
        <end position="1125"/>
    </location>
</feature>